<evidence type="ECO:0000313" key="1">
    <source>
        <dbReference type="EMBL" id="MFC4822217.1"/>
    </source>
</evidence>
<reference evidence="2" key="1">
    <citation type="journal article" date="2019" name="Int. J. Syst. Evol. Microbiol.">
        <title>The Global Catalogue of Microorganisms (GCM) 10K type strain sequencing project: providing services to taxonomists for standard genome sequencing and annotation.</title>
        <authorList>
            <consortium name="The Broad Institute Genomics Platform"/>
            <consortium name="The Broad Institute Genome Sequencing Center for Infectious Disease"/>
            <person name="Wu L."/>
            <person name="Ma J."/>
        </authorList>
    </citation>
    <scope>NUCLEOTIDE SEQUENCE [LARGE SCALE GENOMIC DNA]</scope>
    <source>
        <strain evidence="2">CCUG 30340</strain>
    </source>
</reference>
<dbReference type="InterPro" id="IPR008949">
    <property type="entry name" value="Isoprenoid_synthase_dom_sf"/>
</dbReference>
<name>A0ABV9QZA4_9GAMM</name>
<comment type="caution">
    <text evidence="1">The sequence shown here is derived from an EMBL/GenBank/DDBJ whole genome shotgun (WGS) entry which is preliminary data.</text>
</comment>
<protein>
    <submittedName>
        <fullName evidence="1">Squalene/phytoene synthase family protein</fullName>
    </submittedName>
</protein>
<evidence type="ECO:0000313" key="2">
    <source>
        <dbReference type="Proteomes" id="UP001595886"/>
    </source>
</evidence>
<dbReference type="Proteomes" id="UP001595886">
    <property type="component" value="Unassembled WGS sequence"/>
</dbReference>
<accession>A0ABV9QZA4</accession>
<organism evidence="1 2">
    <name type="scientific">Dokdonella ginsengisoli</name>
    <dbReference type="NCBI Taxonomy" id="363846"/>
    <lineage>
        <taxon>Bacteria</taxon>
        <taxon>Pseudomonadati</taxon>
        <taxon>Pseudomonadota</taxon>
        <taxon>Gammaproteobacteria</taxon>
        <taxon>Lysobacterales</taxon>
        <taxon>Rhodanobacteraceae</taxon>
        <taxon>Dokdonella</taxon>
    </lineage>
</organism>
<dbReference type="Gene3D" id="1.10.600.10">
    <property type="entry name" value="Farnesyl Diphosphate Synthase"/>
    <property type="match status" value="1"/>
</dbReference>
<dbReference type="EMBL" id="JBHSHD010000016">
    <property type="protein sequence ID" value="MFC4822217.1"/>
    <property type="molecule type" value="Genomic_DNA"/>
</dbReference>
<proteinExistence type="predicted"/>
<dbReference type="SUPFAM" id="SSF48576">
    <property type="entry name" value="Terpenoid synthases"/>
    <property type="match status" value="1"/>
</dbReference>
<dbReference type="RefSeq" id="WP_380022498.1">
    <property type="nucleotide sequence ID" value="NZ_JBHSHD010000016.1"/>
</dbReference>
<gene>
    <name evidence="1" type="ORF">ACFO6Q_17960</name>
</gene>
<sequence>MDEESGTPLASFEAKWAAAHPEFALALTFVAPQRRDAQAAFACLSFELEQAAFATRDAEPAAIKLQWWAEELVRAGRGEARHPLTQVLATHAAFAAVAPARWYAAIRGALAQREPEPAADREVLLAGYGELYRPLADVEAELFGGVEASARARISAVARALRETAGLADSLRAGRLPLPLDLLARHRLARGDLAQTSPARAAALQQWASALASELGTISAKAAGVVGAAMRSADRSRARRAARADEPLAALNEALGKLPPAAVWAAWRAGRRSRA</sequence>
<keyword evidence="2" id="KW-1185">Reference proteome</keyword>